<feature type="signal peptide" evidence="1">
    <location>
        <begin position="1"/>
        <end position="18"/>
    </location>
</feature>
<keyword evidence="3" id="KW-1185">Reference proteome</keyword>
<feature type="chain" id="PRO_5030827456" evidence="1">
    <location>
        <begin position="19"/>
        <end position="181"/>
    </location>
</feature>
<dbReference type="EMBL" id="JACIEZ010000011">
    <property type="protein sequence ID" value="MBB4066742.1"/>
    <property type="molecule type" value="Genomic_DNA"/>
</dbReference>
<organism evidence="2 3">
    <name type="scientific">Gellertiella hungarica</name>
    <dbReference type="NCBI Taxonomy" id="1572859"/>
    <lineage>
        <taxon>Bacteria</taxon>
        <taxon>Pseudomonadati</taxon>
        <taxon>Pseudomonadota</taxon>
        <taxon>Alphaproteobacteria</taxon>
        <taxon>Hyphomicrobiales</taxon>
        <taxon>Rhizobiaceae</taxon>
        <taxon>Gellertiella</taxon>
    </lineage>
</organism>
<reference evidence="2 3" key="1">
    <citation type="submission" date="2020-08" db="EMBL/GenBank/DDBJ databases">
        <title>Genomic Encyclopedia of Type Strains, Phase IV (KMG-IV): sequencing the most valuable type-strain genomes for metagenomic binning, comparative biology and taxonomic classification.</title>
        <authorList>
            <person name="Goeker M."/>
        </authorList>
    </citation>
    <scope>NUCLEOTIDE SEQUENCE [LARGE SCALE GENOMIC DNA]</scope>
    <source>
        <strain evidence="2 3">DSM 29853</strain>
    </source>
</reference>
<dbReference type="Proteomes" id="UP000528286">
    <property type="component" value="Unassembled WGS sequence"/>
</dbReference>
<sequence>MHKTLLFAFLALATPAVATGAECSLKTVAQCDDTGALAGAKGFEKAVDRFAGKQKVRWLGTRMTLSDVVQEVIGMPADDGRKEVAPGLYRFAGSRPHSAMERGAVFVAGDGTVKAAGVLNFDCTKSCGKTYVLAVIVQKPDPALETAVRAWADEQMRQNADAGYGKGDSTIGRTDLVVTGK</sequence>
<name>A0A7W6NMV9_9HYPH</name>
<evidence type="ECO:0000313" key="2">
    <source>
        <dbReference type="EMBL" id="MBB4066742.1"/>
    </source>
</evidence>
<accession>A0A7W6NMV9</accession>
<evidence type="ECO:0000313" key="3">
    <source>
        <dbReference type="Proteomes" id="UP000528286"/>
    </source>
</evidence>
<dbReference type="RefSeq" id="WP_183368003.1">
    <property type="nucleotide sequence ID" value="NZ_JACIEZ010000011.1"/>
</dbReference>
<gene>
    <name evidence="2" type="ORF">GGR23_003960</name>
</gene>
<dbReference type="AlphaFoldDB" id="A0A7W6NMV9"/>
<proteinExistence type="predicted"/>
<protein>
    <submittedName>
        <fullName evidence="2">Uncharacterized protein</fullName>
    </submittedName>
</protein>
<evidence type="ECO:0000256" key="1">
    <source>
        <dbReference type="SAM" id="SignalP"/>
    </source>
</evidence>
<comment type="caution">
    <text evidence="2">The sequence shown here is derived from an EMBL/GenBank/DDBJ whole genome shotgun (WGS) entry which is preliminary data.</text>
</comment>
<keyword evidence="1" id="KW-0732">Signal</keyword>